<dbReference type="Proteomes" id="UP000244989">
    <property type="component" value="Unassembled WGS sequence"/>
</dbReference>
<evidence type="ECO:0000256" key="1">
    <source>
        <dbReference type="ARBA" id="ARBA00009463"/>
    </source>
</evidence>
<gene>
    <name evidence="6" type="ORF">DF222_06620</name>
</gene>
<dbReference type="PIRSF" id="PIRSF000105">
    <property type="entry name" value="HCDH"/>
    <property type="match status" value="1"/>
</dbReference>
<name>A0A2U1T6I3_9CORY</name>
<dbReference type="EMBL" id="QEEZ01000010">
    <property type="protein sequence ID" value="PWC01606.1"/>
    <property type="molecule type" value="Genomic_DNA"/>
</dbReference>
<feature type="domain" description="3-hydroxyacyl-CoA dehydrogenase C-terminal" evidence="4">
    <location>
        <begin position="191"/>
        <end position="288"/>
    </location>
</feature>
<keyword evidence="7" id="KW-1185">Reference proteome</keyword>
<evidence type="ECO:0000313" key="7">
    <source>
        <dbReference type="Proteomes" id="UP000244989"/>
    </source>
</evidence>
<dbReference type="Pfam" id="PF02737">
    <property type="entry name" value="3HCDH_N"/>
    <property type="match status" value="1"/>
</dbReference>
<organism evidence="6 7">
    <name type="scientific">Corynebacterium yudongzhengii</name>
    <dbReference type="NCBI Taxonomy" id="2080740"/>
    <lineage>
        <taxon>Bacteria</taxon>
        <taxon>Bacillati</taxon>
        <taxon>Actinomycetota</taxon>
        <taxon>Actinomycetes</taxon>
        <taxon>Mycobacteriales</taxon>
        <taxon>Corynebacteriaceae</taxon>
        <taxon>Corynebacterium</taxon>
    </lineage>
</organism>
<dbReference type="InterPro" id="IPR036291">
    <property type="entry name" value="NAD(P)-bd_dom_sf"/>
</dbReference>
<feature type="site" description="Important for catalytic activity" evidence="3">
    <location>
        <position position="143"/>
    </location>
</feature>
<evidence type="ECO:0000259" key="5">
    <source>
        <dbReference type="Pfam" id="PF02737"/>
    </source>
</evidence>
<feature type="domain" description="3-hydroxyacyl-CoA dehydrogenase NAD binding" evidence="5">
    <location>
        <begin position="6"/>
        <end position="184"/>
    </location>
</feature>
<evidence type="ECO:0000313" key="6">
    <source>
        <dbReference type="EMBL" id="PWC01606.1"/>
    </source>
</evidence>
<dbReference type="KEGG" id="cyz:C3B44_03960"/>
<dbReference type="PANTHER" id="PTHR48075:SF5">
    <property type="entry name" value="3-HYDROXYBUTYRYL-COA DEHYDROGENASE"/>
    <property type="match status" value="1"/>
</dbReference>
<dbReference type="InterPro" id="IPR006176">
    <property type="entry name" value="3-OHacyl-CoA_DH_NAD-bd"/>
</dbReference>
<dbReference type="PROSITE" id="PS00065">
    <property type="entry name" value="D_2_HYDROXYACID_DH_1"/>
    <property type="match status" value="1"/>
</dbReference>
<reference evidence="7" key="1">
    <citation type="submission" date="2018-04" db="EMBL/GenBank/DDBJ databases">
        <authorList>
            <person name="Liu S."/>
            <person name="Wang Z."/>
            <person name="Li J."/>
        </authorList>
    </citation>
    <scope>NUCLEOTIDE SEQUENCE [LARGE SCALE GENOMIC DNA]</scope>
    <source>
        <strain evidence="7">2189</strain>
    </source>
</reference>
<dbReference type="GO" id="GO:0006631">
    <property type="term" value="P:fatty acid metabolic process"/>
    <property type="evidence" value="ECO:0007669"/>
    <property type="project" value="InterPro"/>
</dbReference>
<dbReference type="RefSeq" id="WP_108431239.1">
    <property type="nucleotide sequence ID" value="NZ_CP026947.1"/>
</dbReference>
<dbReference type="AlphaFoldDB" id="A0A2U1T6I3"/>
<dbReference type="Pfam" id="PF00725">
    <property type="entry name" value="3HCDH"/>
    <property type="match status" value="1"/>
</dbReference>
<dbReference type="GO" id="GO:0016616">
    <property type="term" value="F:oxidoreductase activity, acting on the CH-OH group of donors, NAD or NADP as acceptor"/>
    <property type="evidence" value="ECO:0007669"/>
    <property type="project" value="InterPro"/>
</dbReference>
<keyword evidence="2" id="KW-0560">Oxidoreductase</keyword>
<dbReference type="SUPFAM" id="SSF48179">
    <property type="entry name" value="6-phosphogluconate dehydrogenase C-terminal domain-like"/>
    <property type="match status" value="1"/>
</dbReference>
<dbReference type="Gene3D" id="3.40.50.720">
    <property type="entry name" value="NAD(P)-binding Rossmann-like Domain"/>
    <property type="match status" value="1"/>
</dbReference>
<dbReference type="InterPro" id="IPR029752">
    <property type="entry name" value="D-isomer_DH_CS1"/>
</dbReference>
<dbReference type="Gene3D" id="1.10.1040.50">
    <property type="match status" value="1"/>
</dbReference>
<dbReference type="InterPro" id="IPR008927">
    <property type="entry name" value="6-PGluconate_DH-like_C_sf"/>
</dbReference>
<dbReference type="OrthoDB" id="9771883at2"/>
<protein>
    <submittedName>
        <fullName evidence="6">3-hydroxyacyl-CoA dehydrogenase</fullName>
    </submittedName>
</protein>
<dbReference type="InterPro" id="IPR022694">
    <property type="entry name" value="3-OHacyl-CoA_DH"/>
</dbReference>
<dbReference type="GO" id="GO:0070403">
    <property type="term" value="F:NAD+ binding"/>
    <property type="evidence" value="ECO:0007669"/>
    <property type="project" value="InterPro"/>
</dbReference>
<accession>A0A2U1T6I3</accession>
<comment type="similarity">
    <text evidence="1">Belongs to the 3-hydroxyacyl-CoA dehydrogenase family.</text>
</comment>
<comment type="caution">
    <text evidence="6">The sequence shown here is derived from an EMBL/GenBank/DDBJ whole genome shotgun (WGS) entry which is preliminary data.</text>
</comment>
<dbReference type="InterPro" id="IPR006108">
    <property type="entry name" value="3HC_DH_C"/>
</dbReference>
<sequence>MTTARTIAVLGAGNLGAQIAYRAAFSGHRVTSFDIDDDAVDAARTRMRTIAGNYVRDLESVDKQQADKALENIRMTTSLEEAAQDADYIIEAVPENLEIKRTTYTTLAPFLEDKTVLLTNTSTLLPSDMKDATGRPEKFLAYHFANDIHLKNIVEIMPTPDTDPAVTDAVVDFAREMGMKPVRLHREHPAYVINSLFSTWLKYAHELWVKGVVDIETIDDVAEVIAGGPDLRPFQALDNIGLNVSYNINKNRAAQGDASAAEYCRRIKEDFIDKGKIGVESGEGFYVYDDNDQPIGLSEAARKHYEPID</sequence>
<evidence type="ECO:0000256" key="2">
    <source>
        <dbReference type="ARBA" id="ARBA00023002"/>
    </source>
</evidence>
<dbReference type="SUPFAM" id="SSF51735">
    <property type="entry name" value="NAD(P)-binding Rossmann-fold domains"/>
    <property type="match status" value="1"/>
</dbReference>
<proteinExistence type="inferred from homology"/>
<evidence type="ECO:0000259" key="4">
    <source>
        <dbReference type="Pfam" id="PF00725"/>
    </source>
</evidence>
<evidence type="ECO:0000256" key="3">
    <source>
        <dbReference type="PIRSR" id="PIRSR000105-1"/>
    </source>
</evidence>
<dbReference type="NCBIfam" id="NF006143">
    <property type="entry name" value="PRK08293.1"/>
    <property type="match status" value="1"/>
</dbReference>
<dbReference type="PANTHER" id="PTHR48075">
    <property type="entry name" value="3-HYDROXYACYL-COA DEHYDROGENASE FAMILY PROTEIN"/>
    <property type="match status" value="1"/>
</dbReference>